<dbReference type="Pfam" id="PF01263">
    <property type="entry name" value="Aldose_epim"/>
    <property type="match status" value="1"/>
</dbReference>
<dbReference type="InterPro" id="IPR008183">
    <property type="entry name" value="Aldose_1/G6P_1-epimerase"/>
</dbReference>
<evidence type="ECO:0000256" key="1">
    <source>
        <dbReference type="ARBA" id="ARBA00005028"/>
    </source>
</evidence>
<name>A0ABS9HP69_9GAMM</name>
<comment type="caution">
    <text evidence="6">The sequence shown here is derived from an EMBL/GenBank/DDBJ whole genome shotgun (WGS) entry which is preliminary data.</text>
</comment>
<sequence length="348" mass="37914">MKREFGTLPDGRKVHLLTLRNDQGLEAEVLTYGGILRALRLEAGDRSVPLVLGLDDLPAYLLDDLNLGRLVGRTSGRIACGRYEHDGRTHRLSVNEGRHHLHGGSGGFGRSLWRVEEQNADRVRLARTFEDGEDGYPGCLEAGVELRLQGTTLHVGITALCDAPTPFDPTYHPYFNLAGDSAIPAAGQLLRVPADRYLPVDAELIPLGEIASVDGTPFDFRLPVTPERNTDPTDPQIRMGRGYDHCLVLASGTRCSAELYSSHSGVAMRVSSDAPALVFYEGQALDTAHPHLGRGLCLEPQGFPDAPNQAGFPDAILLPGQRYVRRIAYRFAHVDPGSHWDQAMAALA</sequence>
<dbReference type="InterPro" id="IPR014718">
    <property type="entry name" value="GH-type_carb-bd"/>
</dbReference>
<keyword evidence="3 5" id="KW-0413">Isomerase</keyword>
<dbReference type="InterPro" id="IPR047215">
    <property type="entry name" value="Galactose_mutarotase-like"/>
</dbReference>
<dbReference type="PANTHER" id="PTHR10091:SF0">
    <property type="entry name" value="GALACTOSE MUTAROTASE"/>
    <property type="match status" value="1"/>
</dbReference>
<evidence type="ECO:0000313" key="7">
    <source>
        <dbReference type="Proteomes" id="UP001430796"/>
    </source>
</evidence>
<proteinExistence type="inferred from homology"/>
<dbReference type="Gene3D" id="2.70.98.10">
    <property type="match status" value="1"/>
</dbReference>
<keyword evidence="7" id="KW-1185">Reference proteome</keyword>
<comment type="similarity">
    <text evidence="2 5">Belongs to the aldose epimerase family.</text>
</comment>
<comment type="catalytic activity">
    <reaction evidence="5">
        <text>alpha-D-glucose = beta-D-glucose</text>
        <dbReference type="Rhea" id="RHEA:10264"/>
        <dbReference type="ChEBI" id="CHEBI:15903"/>
        <dbReference type="ChEBI" id="CHEBI:17925"/>
        <dbReference type="EC" id="5.1.3.3"/>
    </reaction>
</comment>
<dbReference type="Proteomes" id="UP001430796">
    <property type="component" value="Unassembled WGS sequence"/>
</dbReference>
<accession>A0ABS9HP69</accession>
<protein>
    <recommendedName>
        <fullName evidence="5">Aldose 1-epimerase</fullName>
        <ecNumber evidence="5">5.1.3.3</ecNumber>
    </recommendedName>
</protein>
<evidence type="ECO:0000313" key="6">
    <source>
        <dbReference type="EMBL" id="MCF7220378.1"/>
    </source>
</evidence>
<comment type="pathway">
    <text evidence="1 5">Carbohydrate metabolism; hexose metabolism.</text>
</comment>
<dbReference type="EMBL" id="JAKJPO010000001">
    <property type="protein sequence ID" value="MCF7220378.1"/>
    <property type="molecule type" value="Genomic_DNA"/>
</dbReference>
<dbReference type="PANTHER" id="PTHR10091">
    <property type="entry name" value="ALDOSE-1-EPIMERASE"/>
    <property type="match status" value="1"/>
</dbReference>
<gene>
    <name evidence="6" type="ORF">L3V18_01035</name>
</gene>
<dbReference type="InterPro" id="IPR015443">
    <property type="entry name" value="Aldose_1-epimerase"/>
</dbReference>
<evidence type="ECO:0000256" key="3">
    <source>
        <dbReference type="ARBA" id="ARBA00023235"/>
    </source>
</evidence>
<organism evidence="6 7">
    <name type="scientific">Marilutibacter chinensis</name>
    <dbReference type="NCBI Taxonomy" id="2912247"/>
    <lineage>
        <taxon>Bacteria</taxon>
        <taxon>Pseudomonadati</taxon>
        <taxon>Pseudomonadota</taxon>
        <taxon>Gammaproteobacteria</taxon>
        <taxon>Lysobacterales</taxon>
        <taxon>Lysobacteraceae</taxon>
        <taxon>Marilutibacter</taxon>
    </lineage>
</organism>
<dbReference type="RefSeq" id="WP_237052766.1">
    <property type="nucleotide sequence ID" value="NZ_JAKJPO010000001.1"/>
</dbReference>
<evidence type="ECO:0000256" key="2">
    <source>
        <dbReference type="ARBA" id="ARBA00006206"/>
    </source>
</evidence>
<dbReference type="InterPro" id="IPR011013">
    <property type="entry name" value="Gal_mutarotase_sf_dom"/>
</dbReference>
<dbReference type="SUPFAM" id="SSF74650">
    <property type="entry name" value="Galactose mutarotase-like"/>
    <property type="match status" value="1"/>
</dbReference>
<keyword evidence="4 5" id="KW-0119">Carbohydrate metabolism</keyword>
<dbReference type="EC" id="5.1.3.3" evidence="5"/>
<dbReference type="PIRSF" id="PIRSF005096">
    <property type="entry name" value="GALM"/>
    <property type="match status" value="1"/>
</dbReference>
<reference evidence="6" key="1">
    <citation type="submission" date="2022-01" db="EMBL/GenBank/DDBJ databases">
        <title>Lysobacter chinensis sp. nov., a bacterium isolated from cow dung compost.</title>
        <authorList>
            <person name="Liu Y."/>
        </authorList>
    </citation>
    <scope>NUCLEOTIDE SEQUENCE</scope>
    <source>
        <strain evidence="6">TLK-CK17</strain>
    </source>
</reference>
<dbReference type="CDD" id="cd09019">
    <property type="entry name" value="galactose_mutarotase_like"/>
    <property type="match status" value="1"/>
</dbReference>
<reference evidence="6" key="2">
    <citation type="submission" date="2022-01" db="EMBL/GenBank/DDBJ databases">
        <authorList>
            <person name="Zhou L.Y."/>
        </authorList>
    </citation>
    <scope>NUCLEOTIDE SEQUENCE</scope>
    <source>
        <strain evidence="6">TLK-CK17</strain>
    </source>
</reference>
<evidence type="ECO:0000256" key="4">
    <source>
        <dbReference type="ARBA" id="ARBA00023277"/>
    </source>
</evidence>
<evidence type="ECO:0000256" key="5">
    <source>
        <dbReference type="PIRNR" id="PIRNR005096"/>
    </source>
</evidence>